<evidence type="ECO:0000313" key="2">
    <source>
        <dbReference type="Proteomes" id="UP000314285"/>
    </source>
</evidence>
<accession>A0A8H2K1Z1</accession>
<reference evidence="1 2" key="1">
    <citation type="submission" date="2019-06" db="EMBL/GenBank/DDBJ databases">
        <title>Genome of Acinetobacter radioresistens APH1, a phenol degrading strain.</title>
        <authorList>
            <person name="Liu Y."/>
        </authorList>
    </citation>
    <scope>NUCLEOTIDE SEQUENCE [LARGE SCALE GENOMIC DNA]</scope>
    <source>
        <strain evidence="1 2">APH1</strain>
    </source>
</reference>
<evidence type="ECO:0000313" key="1">
    <source>
        <dbReference type="EMBL" id="TNX93130.1"/>
    </source>
</evidence>
<dbReference type="RefSeq" id="WP_046206320.1">
    <property type="nucleotide sequence ID" value="NZ_LATS01000032.1"/>
</dbReference>
<dbReference type="Proteomes" id="UP000314285">
    <property type="component" value="Unassembled WGS sequence"/>
</dbReference>
<gene>
    <name evidence="1" type="ORF">FHY67_06105</name>
</gene>
<dbReference type="EMBL" id="VFBM01000003">
    <property type="protein sequence ID" value="TNX93130.1"/>
    <property type="molecule type" value="Genomic_DNA"/>
</dbReference>
<comment type="caution">
    <text evidence="1">The sequence shown here is derived from an EMBL/GenBank/DDBJ whole genome shotgun (WGS) entry which is preliminary data.</text>
</comment>
<proteinExistence type="predicted"/>
<dbReference type="AlphaFoldDB" id="A0A8H2K1Z1"/>
<protein>
    <submittedName>
        <fullName evidence="1">Uncharacterized protein</fullName>
    </submittedName>
</protein>
<name>A0A8H2K1Z1_ACIRA</name>
<organism evidence="1 2">
    <name type="scientific">Acinetobacter radioresistens</name>
    <dbReference type="NCBI Taxonomy" id="40216"/>
    <lineage>
        <taxon>Bacteria</taxon>
        <taxon>Pseudomonadati</taxon>
        <taxon>Pseudomonadota</taxon>
        <taxon>Gammaproteobacteria</taxon>
        <taxon>Moraxellales</taxon>
        <taxon>Moraxellaceae</taxon>
        <taxon>Acinetobacter</taxon>
    </lineage>
</organism>
<sequence length="73" mass="8650">MNIYTPGFTFTVYQDGMSKELTVQDWLAPENDNPDLVTRMFKDSFGIFYLFARGKFYEMTGDKVQSNNVWYRI</sequence>